<dbReference type="AlphaFoldDB" id="A0A0G1PHT0"/>
<evidence type="ECO:0000313" key="2">
    <source>
        <dbReference type="Proteomes" id="UP000034067"/>
    </source>
</evidence>
<protein>
    <submittedName>
        <fullName evidence="1">Uncharacterized protein</fullName>
    </submittedName>
</protein>
<organism evidence="1 2">
    <name type="scientific">Candidatus Azambacteria bacterium GW2011_GWB1_46_27</name>
    <dbReference type="NCBI Taxonomy" id="1618617"/>
    <lineage>
        <taxon>Bacteria</taxon>
        <taxon>Candidatus Azamiibacteriota</taxon>
    </lineage>
</organism>
<comment type="caution">
    <text evidence="1">The sequence shown here is derived from an EMBL/GenBank/DDBJ whole genome shotgun (WGS) entry which is preliminary data.</text>
</comment>
<dbReference type="EMBL" id="LCMJ01000058">
    <property type="protein sequence ID" value="KKU32321.1"/>
    <property type="molecule type" value="Genomic_DNA"/>
</dbReference>
<evidence type="ECO:0000313" key="1">
    <source>
        <dbReference type="EMBL" id="KKU32321.1"/>
    </source>
</evidence>
<sequence>MKEKKESQIINAIRREVETENSRQNDGEVKLACSETNCSTYCSDHHDADH</sequence>
<name>A0A0G1PHT0_9BACT</name>
<proteinExistence type="predicted"/>
<reference evidence="1 2" key="1">
    <citation type="journal article" date="2015" name="Nature">
        <title>rRNA introns, odd ribosomes, and small enigmatic genomes across a large radiation of phyla.</title>
        <authorList>
            <person name="Brown C.T."/>
            <person name="Hug L.A."/>
            <person name="Thomas B.C."/>
            <person name="Sharon I."/>
            <person name="Castelle C.J."/>
            <person name="Singh A."/>
            <person name="Wilkins M.J."/>
            <person name="Williams K.H."/>
            <person name="Banfield J.F."/>
        </authorList>
    </citation>
    <scope>NUCLEOTIDE SEQUENCE [LARGE SCALE GENOMIC DNA]</scope>
</reference>
<gene>
    <name evidence="1" type="ORF">UX48_C0058G0004</name>
</gene>
<accession>A0A0G1PHT0</accession>
<dbReference type="Proteomes" id="UP000034067">
    <property type="component" value="Unassembled WGS sequence"/>
</dbReference>